<dbReference type="AlphaFoldDB" id="A0A2W7NMT4"/>
<evidence type="ECO:0000313" key="6">
    <source>
        <dbReference type="Proteomes" id="UP000248916"/>
    </source>
</evidence>
<comment type="caution">
    <text evidence="5">The sequence shown here is derived from an EMBL/GenBank/DDBJ whole genome shotgun (WGS) entry which is preliminary data.</text>
</comment>
<dbReference type="InterPro" id="IPR023214">
    <property type="entry name" value="HAD_sf"/>
</dbReference>
<proteinExistence type="inferred from homology"/>
<sequence length="268" mass="29361">MYSYYEISGFSPCEPNAGRDLVEVPDLSNAALFLDFDGTLVETADHPDAIELDEGLCVMLRTLLDRTGKATAIVSGRRLEELEHLLPWFDGTLIGSHGAESRRNGAYATVPETGSETIMMFKDVVGSWVQHHPSVFYEEKPASLALHFRRAPELHAECGRLLDALARDADEYTVHHADMAFELLPARVSKRQVVADLMVEWAGRVPVAIGNDATDEGMFRGAQDHGGYAIKVGEGDTVADLCLNDVSDVHRLLRDWVTGPVAMTPSPA</sequence>
<dbReference type="EMBL" id="QKZL01000013">
    <property type="protein sequence ID" value="PZX14496.1"/>
    <property type="molecule type" value="Genomic_DNA"/>
</dbReference>
<keyword evidence="4" id="KW-0460">Magnesium</keyword>
<evidence type="ECO:0000256" key="2">
    <source>
        <dbReference type="ARBA" id="ARBA00008770"/>
    </source>
</evidence>
<dbReference type="GO" id="GO:0046872">
    <property type="term" value="F:metal ion binding"/>
    <property type="evidence" value="ECO:0007669"/>
    <property type="project" value="UniProtKB-KW"/>
</dbReference>
<dbReference type="NCBIfam" id="TIGR00685">
    <property type="entry name" value="T6PP"/>
    <property type="match status" value="1"/>
</dbReference>
<evidence type="ECO:0000313" key="5">
    <source>
        <dbReference type="EMBL" id="PZX14496.1"/>
    </source>
</evidence>
<organism evidence="5 6">
    <name type="scientific">Palleronia aestuarii</name>
    <dbReference type="NCBI Taxonomy" id="568105"/>
    <lineage>
        <taxon>Bacteria</taxon>
        <taxon>Pseudomonadati</taxon>
        <taxon>Pseudomonadota</taxon>
        <taxon>Alphaproteobacteria</taxon>
        <taxon>Rhodobacterales</taxon>
        <taxon>Roseobacteraceae</taxon>
        <taxon>Palleronia</taxon>
    </lineage>
</organism>
<accession>A0A2W7NMT4</accession>
<comment type="pathway">
    <text evidence="1 4">Glycan biosynthesis; trehalose biosynthesis.</text>
</comment>
<evidence type="ECO:0000256" key="4">
    <source>
        <dbReference type="RuleBase" id="RU361117"/>
    </source>
</evidence>
<dbReference type="UniPathway" id="UPA00299"/>
<keyword evidence="6" id="KW-1185">Reference proteome</keyword>
<dbReference type="NCBIfam" id="TIGR01484">
    <property type="entry name" value="HAD-SF-IIB"/>
    <property type="match status" value="1"/>
</dbReference>
<dbReference type="Gene3D" id="3.30.70.1020">
    <property type="entry name" value="Trehalose-6-phosphate phosphatase related protein, domain 2"/>
    <property type="match status" value="1"/>
</dbReference>
<dbReference type="InterPro" id="IPR044651">
    <property type="entry name" value="OTSB-like"/>
</dbReference>
<comment type="function">
    <text evidence="4">Removes the phosphate from trehalose 6-phosphate to produce free trehalose.</text>
</comment>
<comment type="cofactor">
    <cofactor evidence="4">
        <name>Mg(2+)</name>
        <dbReference type="ChEBI" id="CHEBI:18420"/>
    </cofactor>
</comment>
<dbReference type="PANTHER" id="PTHR43768">
    <property type="entry name" value="TREHALOSE 6-PHOSPHATE PHOSPHATASE"/>
    <property type="match status" value="1"/>
</dbReference>
<evidence type="ECO:0000256" key="3">
    <source>
        <dbReference type="ARBA" id="ARBA00022801"/>
    </source>
</evidence>
<dbReference type="InterPro" id="IPR003337">
    <property type="entry name" value="Trehalose_PPase"/>
</dbReference>
<dbReference type="Pfam" id="PF02358">
    <property type="entry name" value="Trehalose_PPase"/>
    <property type="match status" value="1"/>
</dbReference>
<protein>
    <recommendedName>
        <fullName evidence="4">Trehalose 6-phosphate phosphatase</fullName>
        <ecNumber evidence="4">3.1.3.12</ecNumber>
    </recommendedName>
</protein>
<evidence type="ECO:0000256" key="1">
    <source>
        <dbReference type="ARBA" id="ARBA00005199"/>
    </source>
</evidence>
<dbReference type="SUPFAM" id="SSF56784">
    <property type="entry name" value="HAD-like"/>
    <property type="match status" value="1"/>
</dbReference>
<keyword evidence="4" id="KW-0479">Metal-binding</keyword>
<dbReference type="Proteomes" id="UP000248916">
    <property type="component" value="Unassembled WGS sequence"/>
</dbReference>
<dbReference type="GO" id="GO:0005992">
    <property type="term" value="P:trehalose biosynthetic process"/>
    <property type="evidence" value="ECO:0007669"/>
    <property type="project" value="UniProtKB-UniPathway"/>
</dbReference>
<keyword evidence="3 4" id="KW-0378">Hydrolase</keyword>
<dbReference type="InterPro" id="IPR036412">
    <property type="entry name" value="HAD-like_sf"/>
</dbReference>
<dbReference type="Gene3D" id="3.40.50.1000">
    <property type="entry name" value="HAD superfamily/HAD-like"/>
    <property type="match status" value="1"/>
</dbReference>
<dbReference type="PANTHER" id="PTHR43768:SF3">
    <property type="entry name" value="TREHALOSE 6-PHOSPHATE PHOSPHATASE"/>
    <property type="match status" value="1"/>
</dbReference>
<dbReference type="InterPro" id="IPR006379">
    <property type="entry name" value="HAD-SF_hydro_IIB"/>
</dbReference>
<comment type="catalytic activity">
    <reaction evidence="4">
        <text>alpha,alpha-trehalose 6-phosphate + H2O = alpha,alpha-trehalose + phosphate</text>
        <dbReference type="Rhea" id="RHEA:23420"/>
        <dbReference type="ChEBI" id="CHEBI:15377"/>
        <dbReference type="ChEBI" id="CHEBI:16551"/>
        <dbReference type="ChEBI" id="CHEBI:43474"/>
        <dbReference type="ChEBI" id="CHEBI:58429"/>
        <dbReference type="EC" id="3.1.3.12"/>
    </reaction>
</comment>
<gene>
    <name evidence="5" type="ORF">LX81_02870</name>
</gene>
<dbReference type="GO" id="GO:0004805">
    <property type="term" value="F:trehalose-phosphatase activity"/>
    <property type="evidence" value="ECO:0007669"/>
    <property type="project" value="UniProtKB-EC"/>
</dbReference>
<dbReference type="RefSeq" id="WP_170133949.1">
    <property type="nucleotide sequence ID" value="NZ_QKZL01000013.1"/>
</dbReference>
<name>A0A2W7NMT4_9RHOB</name>
<dbReference type="EC" id="3.1.3.12" evidence="4"/>
<reference evidence="5 6" key="1">
    <citation type="submission" date="2018-06" db="EMBL/GenBank/DDBJ databases">
        <title>Genomic Encyclopedia of Archaeal and Bacterial Type Strains, Phase II (KMG-II): from individual species to whole genera.</title>
        <authorList>
            <person name="Goeker M."/>
        </authorList>
    </citation>
    <scope>NUCLEOTIDE SEQUENCE [LARGE SCALE GENOMIC DNA]</scope>
    <source>
        <strain evidence="5 6">DSM 22009</strain>
    </source>
</reference>
<comment type="similarity">
    <text evidence="2 4">Belongs to the trehalose phosphatase family.</text>
</comment>